<feature type="region of interest" description="Disordered" evidence="2">
    <location>
        <begin position="228"/>
        <end position="258"/>
    </location>
</feature>
<evidence type="ECO:0000313" key="4">
    <source>
        <dbReference type="EMBL" id="EGT32417.1"/>
    </source>
</evidence>
<dbReference type="EMBL" id="GL379797">
    <property type="protein sequence ID" value="EGT32417.1"/>
    <property type="molecule type" value="Genomic_DNA"/>
</dbReference>
<dbReference type="Proteomes" id="UP000008068">
    <property type="component" value="Unassembled WGS sequence"/>
</dbReference>
<evidence type="ECO:0000313" key="5">
    <source>
        <dbReference type="Proteomes" id="UP000008068"/>
    </source>
</evidence>
<keyword evidence="5" id="KW-1185">Reference proteome</keyword>
<dbReference type="PANTHER" id="PTHR34005">
    <property type="entry name" value="PROTEIN CBG15054-RELATED"/>
    <property type="match status" value="1"/>
</dbReference>
<feature type="coiled-coil region" evidence="1">
    <location>
        <begin position="84"/>
        <end position="115"/>
    </location>
</feature>
<evidence type="ECO:0000256" key="1">
    <source>
        <dbReference type="SAM" id="Coils"/>
    </source>
</evidence>
<reference evidence="5" key="1">
    <citation type="submission" date="2011-07" db="EMBL/GenBank/DDBJ databases">
        <authorList>
            <consortium name="Caenorhabditis brenneri Sequencing and Analysis Consortium"/>
            <person name="Wilson R.K."/>
        </authorList>
    </citation>
    <scope>NUCLEOTIDE SEQUENCE [LARGE SCALE GENOMIC DNA]</scope>
    <source>
        <strain evidence="5">PB2801</strain>
    </source>
</reference>
<keyword evidence="1" id="KW-0175">Coiled coil</keyword>
<gene>
    <name evidence="4" type="ORF">CAEBREN_21003</name>
</gene>
<dbReference type="AlphaFoldDB" id="G0MJP4"/>
<keyword evidence="3" id="KW-1133">Transmembrane helix</keyword>
<organism evidence="5">
    <name type="scientific">Caenorhabditis brenneri</name>
    <name type="common">Nematode worm</name>
    <dbReference type="NCBI Taxonomy" id="135651"/>
    <lineage>
        <taxon>Eukaryota</taxon>
        <taxon>Metazoa</taxon>
        <taxon>Ecdysozoa</taxon>
        <taxon>Nematoda</taxon>
        <taxon>Chromadorea</taxon>
        <taxon>Rhabditida</taxon>
        <taxon>Rhabditina</taxon>
        <taxon>Rhabditomorpha</taxon>
        <taxon>Rhabditoidea</taxon>
        <taxon>Rhabditidae</taxon>
        <taxon>Peloderinae</taxon>
        <taxon>Caenorhabditis</taxon>
    </lineage>
</organism>
<keyword evidence="3" id="KW-0472">Membrane</keyword>
<feature type="compositionally biased region" description="Polar residues" evidence="2">
    <location>
        <begin position="228"/>
        <end position="245"/>
    </location>
</feature>
<feature type="transmembrane region" description="Helical" evidence="3">
    <location>
        <begin position="349"/>
        <end position="374"/>
    </location>
</feature>
<proteinExistence type="predicted"/>
<feature type="coiled-coil region" evidence="1">
    <location>
        <begin position="19"/>
        <end position="50"/>
    </location>
</feature>
<evidence type="ECO:0000256" key="2">
    <source>
        <dbReference type="SAM" id="MobiDB-lite"/>
    </source>
</evidence>
<name>G0MJP4_CAEBE</name>
<keyword evidence="3" id="KW-0812">Transmembrane</keyword>
<sequence length="624" mass="70848">MNLETTTDSLCDQLKKFFAKQMEKERRAEIEEAARQAANGEAAREAAREAGKGSGVFELTIVGLVMNLDNTTESLCDQLKKFVAKQMEKERKAEIEEAARQAANAIAAKEAAKAAAVREAASAELAIVIGVSCLVTVILVALGFLFYYLWLRWKSKRAGPVTRTPKTLISKKNVDEYYKNKISRAKVYSYSYSVDANSCTGKLKEIMRVLFNLTENTPKELADIRASQENGTKTEQNDVPPSYSSRAGPVTRIPKTPISKENLREDSTNEISMANVYYDSSSYIANGCTQKLKKIMRVMGDIFRNHYKSTFPDYLMKAYAKEAVINELAYQRRLEEEERQYTRFDWIGLMLLLLHLAVLLLILYLLGLLIYYIWSYWKSGRRGPMTQNPICPVNDKTLDRYRGSEEHGNMTPEAKILYLPLDNKPNKGSTKVDAILKMIFNLKNFKKNLVPTHTRTVSIKMEGFNHGERCYEFVPMDGVTPGSHYSYQMYGKNKIQVTRYVVGGKSWVAGFCIYIPKNSVWNVHYNMNLVKELMSSEFYPGIALAPAPTAPTAPRNTELQVKYCPKLQREVMTMEEVEGEIVVSHQEWDKYEGRMTTEKCDVCSKKLSIRMPPPAYSAVAVSEF</sequence>
<dbReference type="eggNOG" id="ENOG502TJV8">
    <property type="taxonomic scope" value="Eukaryota"/>
</dbReference>
<accession>G0MJP4</accession>
<dbReference type="HOGENOM" id="CLU_438214_0_0_1"/>
<dbReference type="PANTHER" id="PTHR34005:SF1">
    <property type="entry name" value="PROTEIN CBG15054"/>
    <property type="match status" value="1"/>
</dbReference>
<protein>
    <submittedName>
        <fullName evidence="4">Uncharacterized protein</fullName>
    </submittedName>
</protein>
<dbReference type="InParanoid" id="G0MJP4"/>
<feature type="transmembrane region" description="Helical" evidence="3">
    <location>
        <begin position="125"/>
        <end position="150"/>
    </location>
</feature>
<evidence type="ECO:0000256" key="3">
    <source>
        <dbReference type="SAM" id="Phobius"/>
    </source>
</evidence>